<sequence>MASTPSKSKKPRNKPPKSRPANTSGISQPAVEDASSTHSLSTFSPGGELFAFLSLAVDKHRLRVYDTTTGQSVAEHVFDSRVSSLCWARFDTSQSEDGPKRKRKRKNQGEDDAAAKAPAHGVVLGLNSGSVVLFSPAHGKVVKTISHSSSTAALVSVTAAEDQSSECTHLWTSGADGVLRLWSLRDNSLAGSWKSEERIPYSCITVRPSTSQESEDTSELLAANYAVHLLAMTSQSDSSLDAPSKPTKTASFTGHASPVKSLHWDSSLRFLSTAEADRFVYLWDVPQEGSSYSEGRVAASIPLDSDVRTIALSSQPSSSGSNTLLAVSASGRVAIFPLELPSTPSKAKSKVPTLSPRSTISVSATKKQAETRSDVVAATFVGHEDGKIRVARLAGGVRPVFEVVEYLDASGEFVQDVSIAPLPAGAGLVSDADGPTGAPTTRYTESSSITVRSGNELGQDASMDDLTHREIEGELDAELAEMSLGQRLTALAGDAAAAPRDSDDEDGPSKAQKESATIQAVPAASLTRTLIQALHSSDSGLLETCLAHSNANLIQNTVKRLPPQLAVPLVIACVERLGRGKRVGRGKGGGAGAGSQRGAGLVRWVRAVLVVHGGHLLTMPDLVARLSGLHATLTSRLALQESLLSLSGRLDMVISQIEMRSSSAPAPLTVPQAQKEQGRKKKQRKKAAKYVEGESEEEEDAEGIDVEVESGDDAGSVEDVELGGSDDEDDETDSDEEDDDEEDEEDDGDEEDSDEEGGLRINGLIDDEAEEYTDEDEDDESE</sequence>
<dbReference type="PROSITE" id="PS50294">
    <property type="entry name" value="WD_REPEATS_REGION"/>
    <property type="match status" value="1"/>
</dbReference>
<feature type="compositionally biased region" description="Polar residues" evidence="7">
    <location>
        <begin position="438"/>
        <end position="453"/>
    </location>
</feature>
<dbReference type="SUPFAM" id="SSF50978">
    <property type="entry name" value="WD40 repeat-like"/>
    <property type="match status" value="1"/>
</dbReference>
<evidence type="ECO:0000256" key="3">
    <source>
        <dbReference type="ARBA" id="ARBA00022737"/>
    </source>
</evidence>
<dbReference type="OrthoDB" id="30195at2759"/>
<dbReference type="Proteomes" id="UP000703269">
    <property type="component" value="Unassembled WGS sequence"/>
</dbReference>
<dbReference type="InterPro" id="IPR052414">
    <property type="entry name" value="U3_snoRNA-assoc_WDR"/>
</dbReference>
<dbReference type="PANTHER" id="PTHR44267:SF1">
    <property type="entry name" value="WD REPEAT-CONTAINING PROTEIN 43"/>
    <property type="match status" value="1"/>
</dbReference>
<dbReference type="SMART" id="SM00320">
    <property type="entry name" value="WD40"/>
    <property type="match status" value="2"/>
</dbReference>
<feature type="compositionally biased region" description="Acidic residues" evidence="7">
    <location>
        <begin position="693"/>
        <end position="756"/>
    </location>
</feature>
<evidence type="ECO:0000313" key="9">
    <source>
        <dbReference type="EMBL" id="GJE87876.1"/>
    </source>
</evidence>
<accession>A0A9P3G419</accession>
<dbReference type="PROSITE" id="PS00678">
    <property type="entry name" value="WD_REPEATS_1"/>
    <property type="match status" value="1"/>
</dbReference>
<evidence type="ECO:0000259" key="8">
    <source>
        <dbReference type="Pfam" id="PF04003"/>
    </source>
</evidence>
<organism evidence="9 10">
    <name type="scientific">Phanerochaete sordida</name>
    <dbReference type="NCBI Taxonomy" id="48140"/>
    <lineage>
        <taxon>Eukaryota</taxon>
        <taxon>Fungi</taxon>
        <taxon>Dikarya</taxon>
        <taxon>Basidiomycota</taxon>
        <taxon>Agaricomycotina</taxon>
        <taxon>Agaricomycetes</taxon>
        <taxon>Polyporales</taxon>
        <taxon>Phanerochaetaceae</taxon>
        <taxon>Phanerochaete</taxon>
    </lineage>
</organism>
<dbReference type="Pfam" id="PF04003">
    <property type="entry name" value="Utp12"/>
    <property type="match status" value="1"/>
</dbReference>
<evidence type="ECO:0000256" key="6">
    <source>
        <dbReference type="PROSITE-ProRule" id="PRU00221"/>
    </source>
</evidence>
<feature type="region of interest" description="Disordered" evidence="7">
    <location>
        <begin position="661"/>
        <end position="782"/>
    </location>
</feature>
<evidence type="ECO:0000256" key="2">
    <source>
        <dbReference type="ARBA" id="ARBA00022574"/>
    </source>
</evidence>
<feature type="region of interest" description="Disordered" evidence="7">
    <location>
        <begin position="430"/>
        <end position="460"/>
    </location>
</feature>
<evidence type="ECO:0000313" key="10">
    <source>
        <dbReference type="Proteomes" id="UP000703269"/>
    </source>
</evidence>
<dbReference type="InterPro" id="IPR019775">
    <property type="entry name" value="WD40_repeat_CS"/>
</dbReference>
<dbReference type="EMBL" id="BPQB01000007">
    <property type="protein sequence ID" value="GJE87876.1"/>
    <property type="molecule type" value="Genomic_DNA"/>
</dbReference>
<dbReference type="GO" id="GO:0032040">
    <property type="term" value="C:small-subunit processome"/>
    <property type="evidence" value="ECO:0007669"/>
    <property type="project" value="UniProtKB-ARBA"/>
</dbReference>
<evidence type="ECO:0000256" key="1">
    <source>
        <dbReference type="ARBA" id="ARBA00004123"/>
    </source>
</evidence>
<gene>
    <name evidence="9" type="ORF">PsYK624_039600</name>
</gene>
<dbReference type="InterPro" id="IPR001680">
    <property type="entry name" value="WD40_rpt"/>
</dbReference>
<proteinExistence type="inferred from homology"/>
<comment type="similarity">
    <text evidence="5">Belongs to the UTP5 family.</text>
</comment>
<keyword evidence="4" id="KW-0539">Nucleus</keyword>
<dbReference type="InterPro" id="IPR015943">
    <property type="entry name" value="WD40/YVTN_repeat-like_dom_sf"/>
</dbReference>
<feature type="region of interest" description="Disordered" evidence="7">
    <location>
        <begin position="1"/>
        <end position="39"/>
    </location>
</feature>
<evidence type="ECO:0000256" key="4">
    <source>
        <dbReference type="ARBA" id="ARBA00023242"/>
    </source>
</evidence>
<feature type="region of interest" description="Disordered" evidence="7">
    <location>
        <begin position="93"/>
        <end position="116"/>
    </location>
</feature>
<dbReference type="Gene3D" id="2.130.10.10">
    <property type="entry name" value="YVTN repeat-like/Quinoprotein amine dehydrogenase"/>
    <property type="match status" value="2"/>
</dbReference>
<dbReference type="GO" id="GO:0000462">
    <property type="term" value="P:maturation of SSU-rRNA from tricistronic rRNA transcript (SSU-rRNA, 5.8S rRNA, LSU-rRNA)"/>
    <property type="evidence" value="ECO:0007669"/>
    <property type="project" value="TreeGrafter"/>
</dbReference>
<dbReference type="PROSITE" id="PS50082">
    <property type="entry name" value="WD_REPEATS_2"/>
    <property type="match status" value="1"/>
</dbReference>
<feature type="compositionally biased region" description="Basic residues" evidence="7">
    <location>
        <begin position="678"/>
        <end position="688"/>
    </location>
</feature>
<dbReference type="PANTHER" id="PTHR44267">
    <property type="entry name" value="WD REPEAT-CONTAINING PROTEIN 43"/>
    <property type="match status" value="1"/>
</dbReference>
<name>A0A9P3G419_9APHY</name>
<keyword evidence="10" id="KW-1185">Reference proteome</keyword>
<dbReference type="AlphaFoldDB" id="A0A9P3G419"/>
<comment type="caution">
    <text evidence="9">The sequence shown here is derived from an EMBL/GenBank/DDBJ whole genome shotgun (WGS) entry which is preliminary data.</text>
</comment>
<comment type="subcellular location">
    <subcellularLocation>
        <location evidence="1">Nucleus</location>
    </subcellularLocation>
</comment>
<reference evidence="9 10" key="1">
    <citation type="submission" date="2021-08" db="EMBL/GenBank/DDBJ databases">
        <title>Draft Genome Sequence of Phanerochaete sordida strain YK-624.</title>
        <authorList>
            <person name="Mori T."/>
            <person name="Dohra H."/>
            <person name="Suzuki T."/>
            <person name="Kawagishi H."/>
            <person name="Hirai H."/>
        </authorList>
    </citation>
    <scope>NUCLEOTIDE SEQUENCE [LARGE SCALE GENOMIC DNA]</scope>
    <source>
        <strain evidence="9 10">YK-624</strain>
    </source>
</reference>
<feature type="repeat" description="WD" evidence="6">
    <location>
        <begin position="252"/>
        <end position="293"/>
    </location>
</feature>
<keyword evidence="3" id="KW-0677">Repeat</keyword>
<evidence type="ECO:0000256" key="5">
    <source>
        <dbReference type="ARBA" id="ARBA00038335"/>
    </source>
</evidence>
<feature type="compositionally biased region" description="Acidic residues" evidence="7">
    <location>
        <begin position="765"/>
        <end position="782"/>
    </location>
</feature>
<evidence type="ECO:0000256" key="7">
    <source>
        <dbReference type="SAM" id="MobiDB-lite"/>
    </source>
</evidence>
<feature type="region of interest" description="Disordered" evidence="7">
    <location>
        <begin position="492"/>
        <end position="519"/>
    </location>
</feature>
<dbReference type="InterPro" id="IPR007148">
    <property type="entry name" value="SSU_processome_Utp12"/>
</dbReference>
<protein>
    <submittedName>
        <fullName evidence="9">WD40 and Utp12 domain-containing protein</fullName>
    </submittedName>
</protein>
<dbReference type="InterPro" id="IPR036322">
    <property type="entry name" value="WD40_repeat_dom_sf"/>
</dbReference>
<feature type="compositionally biased region" description="Basic residues" evidence="7">
    <location>
        <begin position="7"/>
        <end position="17"/>
    </location>
</feature>
<keyword evidence="2 6" id="KW-0853">WD repeat</keyword>
<feature type="domain" description="Small-subunit processome Utp12" evidence="8">
    <location>
        <begin position="538"/>
        <end position="654"/>
    </location>
</feature>